<feature type="transmembrane region" description="Helical" evidence="1">
    <location>
        <begin position="376"/>
        <end position="396"/>
    </location>
</feature>
<accession>A0A5D4R281</accession>
<evidence type="ECO:0000313" key="2">
    <source>
        <dbReference type="EMBL" id="TYS44114.1"/>
    </source>
</evidence>
<dbReference type="AlphaFoldDB" id="A0A5D4R281"/>
<evidence type="ECO:0000256" key="1">
    <source>
        <dbReference type="SAM" id="Phobius"/>
    </source>
</evidence>
<comment type="caution">
    <text evidence="2">The sequence shown here is derived from an EMBL/GenBank/DDBJ whole genome shotgun (WGS) entry which is preliminary data.</text>
</comment>
<feature type="transmembrane region" description="Helical" evidence="1">
    <location>
        <begin position="25"/>
        <end position="46"/>
    </location>
</feature>
<dbReference type="InterPro" id="IPR010288">
    <property type="entry name" value="EcsB_ABC"/>
</dbReference>
<feature type="transmembrane region" description="Helical" evidence="1">
    <location>
        <begin position="101"/>
        <end position="124"/>
    </location>
</feature>
<dbReference type="Proteomes" id="UP000322139">
    <property type="component" value="Unassembled WGS sequence"/>
</dbReference>
<sequence length="403" mass="46693">MFDEGKLWKNRFGDGLKELSRYLRYILNGHIVIVLVFLFGMAAFYYQEWLKGVPEDFPAAAIMAVLLGVLLTYSPVYTFLTEADKIFLLPVENRLSGYFSRSLGVSWAVQAYLLLMGLGIFMPMYAVVNGGSFEPFLFFLTGSLIVKLLNLLIRWHVQYYVEKNTKMIDSVIRYCLNTAFLYLLFSNAGILFLLPVPAVLLVLWLYFRKQTEPKGLKWEYLIEQEERRMTSFYRLANLFTDVPKLKDRVKRRKWLDWLANRIPYGQDKLHAHLYMRTFIRSGDYFGLFIRLTVIGGAALYLISFGMGQILLALLFLYLTGFQLLPLRNHHENKLWIQLYPLKEEWREKAFTSLLSAVLYLQTTIFSLVVLLKGDGLAALASAAAGAVFSWVFANIYSRRKLKN</sequence>
<protein>
    <submittedName>
        <fullName evidence="2">ABC transporter permease</fullName>
    </submittedName>
</protein>
<gene>
    <name evidence="2" type="ORF">FZD51_21450</name>
</gene>
<keyword evidence="1" id="KW-0812">Transmembrane</keyword>
<dbReference type="Pfam" id="PF05975">
    <property type="entry name" value="EcsB"/>
    <property type="match status" value="1"/>
</dbReference>
<feature type="transmembrane region" description="Helical" evidence="1">
    <location>
        <begin position="136"/>
        <end position="155"/>
    </location>
</feature>
<proteinExistence type="predicted"/>
<feature type="transmembrane region" description="Helical" evidence="1">
    <location>
        <begin position="58"/>
        <end position="80"/>
    </location>
</feature>
<keyword evidence="1" id="KW-0472">Membrane</keyword>
<dbReference type="GO" id="GO:0016020">
    <property type="term" value="C:membrane"/>
    <property type="evidence" value="ECO:0007669"/>
    <property type="project" value="InterPro"/>
</dbReference>
<evidence type="ECO:0000313" key="3">
    <source>
        <dbReference type="Proteomes" id="UP000322139"/>
    </source>
</evidence>
<dbReference type="EMBL" id="VTER01000013">
    <property type="protein sequence ID" value="TYS44114.1"/>
    <property type="molecule type" value="Genomic_DNA"/>
</dbReference>
<organism evidence="2 3">
    <name type="scientific">Bacillus infantis</name>
    <dbReference type="NCBI Taxonomy" id="324767"/>
    <lineage>
        <taxon>Bacteria</taxon>
        <taxon>Bacillati</taxon>
        <taxon>Bacillota</taxon>
        <taxon>Bacilli</taxon>
        <taxon>Bacillales</taxon>
        <taxon>Bacillaceae</taxon>
        <taxon>Bacillus</taxon>
    </lineage>
</organism>
<feature type="transmembrane region" description="Helical" evidence="1">
    <location>
        <begin position="190"/>
        <end position="207"/>
    </location>
</feature>
<feature type="transmembrane region" description="Helical" evidence="1">
    <location>
        <begin position="349"/>
        <end position="370"/>
    </location>
</feature>
<dbReference type="PIRSF" id="PIRSF037259">
    <property type="entry name" value="EcsB_ABC"/>
    <property type="match status" value="1"/>
</dbReference>
<reference evidence="2 3" key="1">
    <citation type="submission" date="2019-08" db="EMBL/GenBank/DDBJ databases">
        <title>Bacillus genomes from the desert of Cuatro Cienegas, Coahuila.</title>
        <authorList>
            <person name="Olmedo-Alvarez G."/>
        </authorList>
    </citation>
    <scope>NUCLEOTIDE SEQUENCE [LARGE SCALE GENOMIC DNA]</scope>
    <source>
        <strain evidence="2 3">CH446_14T</strain>
    </source>
</reference>
<name>A0A5D4R281_9BACI</name>
<dbReference type="RefSeq" id="WP_148976614.1">
    <property type="nucleotide sequence ID" value="NZ_JBNIKT010000019.1"/>
</dbReference>
<keyword evidence="1" id="KW-1133">Transmembrane helix</keyword>